<evidence type="ECO:0000313" key="2">
    <source>
        <dbReference type="Proteomes" id="UP000799436"/>
    </source>
</evidence>
<protein>
    <submittedName>
        <fullName evidence="1">Uncharacterized protein</fullName>
    </submittedName>
</protein>
<evidence type="ECO:0000313" key="1">
    <source>
        <dbReference type="EMBL" id="KAF2764390.1"/>
    </source>
</evidence>
<keyword evidence="2" id="KW-1185">Reference proteome</keyword>
<dbReference type="Proteomes" id="UP000799436">
    <property type="component" value="Unassembled WGS sequence"/>
</dbReference>
<accession>A0A6G1KVF0</accession>
<gene>
    <name evidence="1" type="ORF">EJ03DRAFT_339823</name>
</gene>
<dbReference type="EMBL" id="ML995926">
    <property type="protein sequence ID" value="KAF2764390.1"/>
    <property type="molecule type" value="Genomic_DNA"/>
</dbReference>
<sequence>MEQELLAALRPVKDGEDLACCRGRGIRTDDVEGAGCGNQSVSFAVRKEDEGTIKGAAAASSPPAPKLNAQRVDSESRSEEYHLVANHFEHLLWAAEAAAEQEKRTTCSSSTTTTTPADLAPKLWLRELSHDAPATLLHDLTTASPRLLSALRTRDTEAAYATERHIVGAVLQWQSSRAKVWADLVRLLYFLWPGSEGGAGEKEGASMEEAMEWVRRSVPEEACQSTTNLIKL</sequence>
<proteinExistence type="predicted"/>
<reference evidence="1" key="1">
    <citation type="journal article" date="2020" name="Stud. Mycol.">
        <title>101 Dothideomycetes genomes: a test case for predicting lifestyles and emergence of pathogens.</title>
        <authorList>
            <person name="Haridas S."/>
            <person name="Albert R."/>
            <person name="Binder M."/>
            <person name="Bloem J."/>
            <person name="Labutti K."/>
            <person name="Salamov A."/>
            <person name="Andreopoulos B."/>
            <person name="Baker S."/>
            <person name="Barry K."/>
            <person name="Bills G."/>
            <person name="Bluhm B."/>
            <person name="Cannon C."/>
            <person name="Castanera R."/>
            <person name="Culley D."/>
            <person name="Daum C."/>
            <person name="Ezra D."/>
            <person name="Gonzalez J."/>
            <person name="Henrissat B."/>
            <person name="Kuo A."/>
            <person name="Liang C."/>
            <person name="Lipzen A."/>
            <person name="Lutzoni F."/>
            <person name="Magnuson J."/>
            <person name="Mondo S."/>
            <person name="Nolan M."/>
            <person name="Ohm R."/>
            <person name="Pangilinan J."/>
            <person name="Park H.-J."/>
            <person name="Ramirez L."/>
            <person name="Alfaro M."/>
            <person name="Sun H."/>
            <person name="Tritt A."/>
            <person name="Yoshinaga Y."/>
            <person name="Zwiers L.-H."/>
            <person name="Turgeon B."/>
            <person name="Goodwin S."/>
            <person name="Spatafora J."/>
            <person name="Crous P."/>
            <person name="Grigoriev I."/>
        </authorList>
    </citation>
    <scope>NUCLEOTIDE SEQUENCE</scope>
    <source>
        <strain evidence="1">CBS 116005</strain>
    </source>
</reference>
<organism evidence="1 2">
    <name type="scientific">Teratosphaeria nubilosa</name>
    <dbReference type="NCBI Taxonomy" id="161662"/>
    <lineage>
        <taxon>Eukaryota</taxon>
        <taxon>Fungi</taxon>
        <taxon>Dikarya</taxon>
        <taxon>Ascomycota</taxon>
        <taxon>Pezizomycotina</taxon>
        <taxon>Dothideomycetes</taxon>
        <taxon>Dothideomycetidae</taxon>
        <taxon>Mycosphaerellales</taxon>
        <taxon>Teratosphaeriaceae</taxon>
        <taxon>Teratosphaeria</taxon>
    </lineage>
</organism>
<name>A0A6G1KVF0_9PEZI</name>
<dbReference type="AlphaFoldDB" id="A0A6G1KVF0"/>